<evidence type="ECO:0000256" key="1">
    <source>
        <dbReference type="SAM" id="SignalP"/>
    </source>
</evidence>
<name>A0A927D7C0_9RHOB</name>
<organism evidence="2 3">
    <name type="scientific">Sulfitobacter aestuariivivens</name>
    <dbReference type="NCBI Taxonomy" id="2766981"/>
    <lineage>
        <taxon>Bacteria</taxon>
        <taxon>Pseudomonadati</taxon>
        <taxon>Pseudomonadota</taxon>
        <taxon>Alphaproteobacteria</taxon>
        <taxon>Rhodobacterales</taxon>
        <taxon>Roseobacteraceae</taxon>
        <taxon>Sulfitobacter</taxon>
    </lineage>
</organism>
<feature type="signal peptide" evidence="1">
    <location>
        <begin position="1"/>
        <end position="40"/>
    </location>
</feature>
<evidence type="ECO:0000313" key="3">
    <source>
        <dbReference type="Proteomes" id="UP000635142"/>
    </source>
</evidence>
<gene>
    <name evidence="2" type="ORF">H9Q16_16415</name>
</gene>
<comment type="caution">
    <text evidence="2">The sequence shown here is derived from an EMBL/GenBank/DDBJ whole genome shotgun (WGS) entry which is preliminary data.</text>
</comment>
<sequence length="207" mass="22008">MSRSGKSSRFRRYGRGSVMLIAGFLISSAVLRLASGVANAQDTDVAARPLPAEVKTPVPGVPILMAKGASDRAEMGSLLEALQVREARLLERERTLAERKKALLVADAEIAQRLVSLKAAEEALRQTLSLADGAAEDDLARLTSVYESMKPKEAAALFETMEPAFAAGFLGRMRPDIAATVLAGLSPERAYSISVILAGRNASVPKT</sequence>
<protein>
    <recommendedName>
        <fullName evidence="4">Magnesium transporter MgtE intracellular domain-containing protein</fullName>
    </recommendedName>
</protein>
<keyword evidence="1" id="KW-0732">Signal</keyword>
<accession>A0A927D7C0</accession>
<dbReference type="EMBL" id="JACTAG010000002">
    <property type="protein sequence ID" value="MBD3665518.1"/>
    <property type="molecule type" value="Genomic_DNA"/>
</dbReference>
<keyword evidence="3" id="KW-1185">Reference proteome</keyword>
<dbReference type="AlphaFoldDB" id="A0A927D7C0"/>
<dbReference type="SUPFAM" id="SSF158791">
    <property type="entry name" value="MgtE N-terminal domain-like"/>
    <property type="match status" value="1"/>
</dbReference>
<dbReference type="RefSeq" id="WP_191076490.1">
    <property type="nucleotide sequence ID" value="NZ_JACTAG010000002.1"/>
</dbReference>
<proteinExistence type="predicted"/>
<evidence type="ECO:0000313" key="2">
    <source>
        <dbReference type="EMBL" id="MBD3665518.1"/>
    </source>
</evidence>
<reference evidence="2" key="1">
    <citation type="submission" date="2020-08" db="EMBL/GenBank/DDBJ databases">
        <title>Sulfitobacter aestuariivivens sp. nov., isolated from a tidal flat.</title>
        <authorList>
            <person name="Park S."/>
            <person name="Yoon J.-H."/>
        </authorList>
    </citation>
    <scope>NUCLEOTIDE SEQUENCE</scope>
    <source>
        <strain evidence="2">TSTF-M16</strain>
    </source>
</reference>
<evidence type="ECO:0008006" key="4">
    <source>
        <dbReference type="Google" id="ProtNLM"/>
    </source>
</evidence>
<dbReference type="Proteomes" id="UP000635142">
    <property type="component" value="Unassembled WGS sequence"/>
</dbReference>
<feature type="chain" id="PRO_5036875216" description="Magnesium transporter MgtE intracellular domain-containing protein" evidence="1">
    <location>
        <begin position="41"/>
        <end position="207"/>
    </location>
</feature>